<evidence type="ECO:0000313" key="4">
    <source>
        <dbReference type="Proteomes" id="UP000005959"/>
    </source>
</evidence>
<dbReference type="RefSeq" id="WP_004096703.1">
    <property type="nucleotide sequence ID" value="NZ_JH417555.1"/>
</dbReference>
<dbReference type="Pfam" id="PF06812">
    <property type="entry name" value="ImpA_N"/>
    <property type="match status" value="1"/>
</dbReference>
<reference evidence="3 4" key="1">
    <citation type="submission" date="2011-08" db="EMBL/GenBank/DDBJ databases">
        <authorList>
            <person name="Weinstock G."/>
            <person name="Sodergren E."/>
            <person name="Clifton S."/>
            <person name="Fulton L."/>
            <person name="Fulton B."/>
            <person name="Courtney L."/>
            <person name="Fronick C."/>
            <person name="Harrison M."/>
            <person name="Strong C."/>
            <person name="Farmer C."/>
            <person name="Delahaunty K."/>
            <person name="Markovic C."/>
            <person name="Hall O."/>
            <person name="Minx P."/>
            <person name="Tomlinson C."/>
            <person name="Mitreva M."/>
            <person name="Hou S."/>
            <person name="Chen J."/>
            <person name="Wollam A."/>
            <person name="Pepin K.H."/>
            <person name="Johnson M."/>
            <person name="Bhonagiri V."/>
            <person name="Zhang X."/>
            <person name="Suruliraj S."/>
            <person name="Warren W."/>
            <person name="Chinwalla A."/>
            <person name="Mardis E.R."/>
            <person name="Wilson R.K."/>
        </authorList>
    </citation>
    <scope>NUCLEOTIDE SEQUENCE [LARGE SCALE GENOMIC DNA]</scope>
    <source>
        <strain evidence="3 4">ATCC 51873</strain>
    </source>
</reference>
<dbReference type="EMBL" id="AGCI01000110">
    <property type="protein sequence ID" value="EHM37956.1"/>
    <property type="molecule type" value="Genomic_DNA"/>
</dbReference>
<evidence type="ECO:0000313" key="3">
    <source>
        <dbReference type="EMBL" id="EHM37956.1"/>
    </source>
</evidence>
<sequence>MANLDYQQVATGKDPRDFDEFERIRGEINKMTHPLHPPVDWPLVQQLGVALFTKNGVDLQSVVYYSMARTRLNGWNGFAEGCELMAVLIVAQWDMFWPMPTAARARNEMLDWFAARVGALVRQLTRSPETMRDVFRAEYALKRVSDKLQLHKEINPMLINSLLYFLQECVKESKAAATSMQAGEPPVVLPLVYLPQQADTANAPFSSPSAMQKTSDTQQVFTSIQSINAQKKRFPWLPVLSGAAAGCLLTLAAVFGYHAWQPDDSVAQFLLAAQPAPALMSLNQALVHDADLQQQEQKVLRLYQEKLTSIVNASPIEPLQRGQSISQLLQRVYPQNSVSTQWQQQLESLSAAGKGSDYVQTQQAVQSLIDELLESEKLHRGYMTISSLKTGLYTIQSQLNAAPPVTHLLTQLEQQKQQGIKPSPALLHQIDDQLRGLQARYLLLQAEKGDGTPN</sequence>
<feature type="domain" description="ImpA N-terminal" evidence="1">
    <location>
        <begin position="10"/>
        <end position="113"/>
    </location>
</feature>
<accession>G9YDA2</accession>
<dbReference type="Proteomes" id="UP000005959">
    <property type="component" value="Unassembled WGS sequence"/>
</dbReference>
<evidence type="ECO:0000259" key="2">
    <source>
        <dbReference type="Pfam" id="PF12486"/>
    </source>
</evidence>
<dbReference type="PANTHER" id="PTHR37024:SF5">
    <property type="entry name" value="IMPA N-TERMINAL DOMAIN-CONTAINING PROTEIN"/>
    <property type="match status" value="1"/>
</dbReference>
<dbReference type="InterPro" id="IPR010657">
    <property type="entry name" value="ImpA_N"/>
</dbReference>
<dbReference type="AlphaFoldDB" id="G9YDA2"/>
<dbReference type="Pfam" id="PF12486">
    <property type="entry name" value="VasL"/>
    <property type="match status" value="1"/>
</dbReference>
<proteinExistence type="predicted"/>
<organism evidence="3 4">
    <name type="scientific">Hafnia alvei ATCC 51873</name>
    <dbReference type="NCBI Taxonomy" id="1002364"/>
    <lineage>
        <taxon>Bacteria</taxon>
        <taxon>Pseudomonadati</taxon>
        <taxon>Pseudomonadota</taxon>
        <taxon>Gammaproteobacteria</taxon>
        <taxon>Enterobacterales</taxon>
        <taxon>Hafniaceae</taxon>
        <taxon>Hafnia</taxon>
    </lineage>
</organism>
<dbReference type="HOGENOM" id="CLU_037314_0_1_6"/>
<name>G9YDA2_HAFAL</name>
<feature type="domain" description="ImpA C-terminal" evidence="2">
    <location>
        <begin position="303"/>
        <end position="445"/>
    </location>
</feature>
<dbReference type="PATRIC" id="fig|1002364.3.peg.4120"/>
<gene>
    <name evidence="3" type="ORF">HMPREF0454_04587</name>
</gene>
<dbReference type="PANTHER" id="PTHR37024">
    <property type="entry name" value="TYPE VI SECRETION SYSTEM DUF2094 AND IMPA-RELATED DOMAIN PROTEIN"/>
    <property type="match status" value="1"/>
</dbReference>
<comment type="caution">
    <text evidence="3">The sequence shown here is derived from an EMBL/GenBank/DDBJ whole genome shotgun (WGS) entry which is preliminary data.</text>
</comment>
<dbReference type="InterPro" id="IPR021069">
    <property type="entry name" value="ImpA_C"/>
</dbReference>
<protein>
    <recommendedName>
        <fullName evidence="5">ImpA domain protein</fullName>
    </recommendedName>
</protein>
<evidence type="ECO:0008006" key="5">
    <source>
        <dbReference type="Google" id="ProtNLM"/>
    </source>
</evidence>
<evidence type="ECO:0000259" key="1">
    <source>
        <dbReference type="Pfam" id="PF06812"/>
    </source>
</evidence>